<reference evidence="1 2" key="2">
    <citation type="submission" date="2019-05" db="EMBL/GenBank/DDBJ databases">
        <title>Genome evolution of the obligate endosymbiont Buchnera aphidicola.</title>
        <authorList>
            <person name="Moran N.A."/>
        </authorList>
    </citation>
    <scope>NUCLEOTIDE SEQUENCE [LARGE SCALE GENOMIC DNA]</scope>
    <source>
        <strain evidence="1 2">Tca</strain>
    </source>
</reference>
<gene>
    <name evidence="1" type="ORF">D9V80_02360</name>
</gene>
<name>A0A4D6YLX5_9GAMM</name>
<dbReference type="OrthoDB" id="9787650at2"/>
<protein>
    <submittedName>
        <fullName evidence="1">Uroporphyrinogen-III synthase</fullName>
    </submittedName>
</protein>
<dbReference type="GO" id="GO:0033014">
    <property type="term" value="P:tetrapyrrole biosynthetic process"/>
    <property type="evidence" value="ECO:0007669"/>
    <property type="project" value="InterPro"/>
</dbReference>
<dbReference type="Gene3D" id="3.40.50.10090">
    <property type="match status" value="2"/>
</dbReference>
<keyword evidence="2" id="KW-1185">Reference proteome</keyword>
<accession>A0A4D6YLX5</accession>
<dbReference type="GO" id="GO:0004852">
    <property type="term" value="F:uroporphyrinogen-III synthase activity"/>
    <property type="evidence" value="ECO:0007669"/>
    <property type="project" value="InterPro"/>
</dbReference>
<sequence length="86" mass="10102">MNILILRPKIDALKLMHKLKKIKIKSWIFPIFTFKKGNDLKKLKKTIISLPKNSAIIATSKHAIYFANQYLKKNKLIGQYLFFILL</sequence>
<dbReference type="AlphaFoldDB" id="A0A4D6YLX5"/>
<dbReference type="EMBL" id="CP034852">
    <property type="protein sequence ID" value="QCI26974.1"/>
    <property type="molecule type" value="Genomic_DNA"/>
</dbReference>
<dbReference type="InterPro" id="IPR036108">
    <property type="entry name" value="4pyrrol_syn_uPrphyn_synt_sf"/>
</dbReference>
<organism evidence="1 2">
    <name type="scientific">Buchnera aphidicola</name>
    <name type="common">Thelaxes californica</name>
    <dbReference type="NCBI Taxonomy" id="1315998"/>
    <lineage>
        <taxon>Bacteria</taxon>
        <taxon>Pseudomonadati</taxon>
        <taxon>Pseudomonadota</taxon>
        <taxon>Gammaproteobacteria</taxon>
        <taxon>Enterobacterales</taxon>
        <taxon>Erwiniaceae</taxon>
        <taxon>Buchnera</taxon>
    </lineage>
</organism>
<dbReference type="SUPFAM" id="SSF69618">
    <property type="entry name" value="HemD-like"/>
    <property type="match status" value="1"/>
</dbReference>
<proteinExistence type="predicted"/>
<evidence type="ECO:0000313" key="2">
    <source>
        <dbReference type="Proteomes" id="UP000298782"/>
    </source>
</evidence>
<dbReference type="RefSeq" id="WP_158353861.1">
    <property type="nucleotide sequence ID" value="NZ_CP034852.1"/>
</dbReference>
<dbReference type="Proteomes" id="UP000298782">
    <property type="component" value="Chromosome"/>
</dbReference>
<reference evidence="1 2" key="1">
    <citation type="submission" date="2018-12" db="EMBL/GenBank/DDBJ databases">
        <authorList>
            <person name="Chong R.A."/>
        </authorList>
    </citation>
    <scope>NUCLEOTIDE SEQUENCE [LARGE SCALE GENOMIC DNA]</scope>
    <source>
        <strain evidence="1 2">Tca</strain>
    </source>
</reference>
<evidence type="ECO:0000313" key="1">
    <source>
        <dbReference type="EMBL" id="QCI26974.1"/>
    </source>
</evidence>